<gene>
    <name evidence="2" type="ORF">NBRC111894_4211</name>
</gene>
<dbReference type="EMBL" id="BEXB01000056">
    <property type="protein sequence ID" value="GAY78657.1"/>
    <property type="molecule type" value="Genomic_DNA"/>
</dbReference>
<evidence type="ECO:0000256" key="1">
    <source>
        <dbReference type="SAM" id="MobiDB-lite"/>
    </source>
</evidence>
<proteinExistence type="predicted"/>
<reference evidence="2 3" key="1">
    <citation type="submission" date="2017-11" db="EMBL/GenBank/DDBJ databases">
        <title>Draft Genome Sequence of Sporolactobacillus inulinus NBRC 111894 Isolated from Koso, a Japanese Sugar-Vegetable Fermented Beverage.</title>
        <authorList>
            <person name="Chiou T.Y."/>
            <person name="Oshima K."/>
            <person name="Suda W."/>
            <person name="Hattori M."/>
            <person name="Takahashi T."/>
        </authorList>
    </citation>
    <scope>NUCLEOTIDE SEQUENCE [LARGE SCALE GENOMIC DNA]</scope>
    <source>
        <strain evidence="2 3">NBRC111894</strain>
    </source>
</reference>
<name>A0A4Y1ZHN5_9BACL</name>
<evidence type="ECO:0000313" key="2">
    <source>
        <dbReference type="EMBL" id="GAY78657.1"/>
    </source>
</evidence>
<accession>A0A4Y1ZHN5</accession>
<dbReference type="Proteomes" id="UP000319716">
    <property type="component" value="Unassembled WGS sequence"/>
</dbReference>
<comment type="caution">
    <text evidence="2">The sequence shown here is derived from an EMBL/GenBank/DDBJ whole genome shotgun (WGS) entry which is preliminary data.</text>
</comment>
<sequence length="42" mass="5023">MHDSIRSLFHSFFGTNQDHFREPIKSDEHIEKKKLEKPIDLA</sequence>
<evidence type="ECO:0000313" key="3">
    <source>
        <dbReference type="Proteomes" id="UP000319716"/>
    </source>
</evidence>
<dbReference type="AlphaFoldDB" id="A0A4Y1ZHN5"/>
<organism evidence="2 3">
    <name type="scientific">Sporolactobacillus inulinus</name>
    <dbReference type="NCBI Taxonomy" id="2078"/>
    <lineage>
        <taxon>Bacteria</taxon>
        <taxon>Bacillati</taxon>
        <taxon>Bacillota</taxon>
        <taxon>Bacilli</taxon>
        <taxon>Bacillales</taxon>
        <taxon>Sporolactobacillaceae</taxon>
        <taxon>Sporolactobacillus</taxon>
    </lineage>
</organism>
<feature type="region of interest" description="Disordered" evidence="1">
    <location>
        <begin position="23"/>
        <end position="42"/>
    </location>
</feature>
<protein>
    <submittedName>
        <fullName evidence="2">Uncharacterized protein</fullName>
    </submittedName>
</protein>